<keyword evidence="1" id="KW-1133">Transmembrane helix</keyword>
<keyword evidence="1" id="KW-0812">Transmembrane</keyword>
<keyword evidence="1" id="KW-0472">Membrane</keyword>
<keyword evidence="3" id="KW-1185">Reference proteome</keyword>
<dbReference type="Proteomes" id="UP000785679">
    <property type="component" value="Unassembled WGS sequence"/>
</dbReference>
<sequence>MPILQELGSNFLDQRGRTSRAYLGLIICEDFSRPASIAFLLLRFGFRCYMWGMAYWLVNICCRQMGILHSKEQKYRIIQSCVFSSTSQKLVDLRMEKCWGIYFIRQANRIQVDISKMHFYVGFAKMPFTILDLMHFLAPAKQECARICGTNILLYFFVSIYLFAPLFQ</sequence>
<protein>
    <submittedName>
        <fullName evidence="2">Uncharacterized protein</fullName>
    </submittedName>
</protein>
<gene>
    <name evidence="2" type="ORF">FGO68_gene5069</name>
</gene>
<accession>A0A8J8NJP9</accession>
<dbReference type="AlphaFoldDB" id="A0A8J8NJP9"/>
<reference evidence="2" key="1">
    <citation type="submission" date="2019-06" db="EMBL/GenBank/DDBJ databases">
        <authorList>
            <person name="Zheng W."/>
        </authorList>
    </citation>
    <scope>NUCLEOTIDE SEQUENCE</scope>
    <source>
        <strain evidence="2">QDHG01</strain>
    </source>
</reference>
<organism evidence="2 3">
    <name type="scientific">Halteria grandinella</name>
    <dbReference type="NCBI Taxonomy" id="5974"/>
    <lineage>
        <taxon>Eukaryota</taxon>
        <taxon>Sar</taxon>
        <taxon>Alveolata</taxon>
        <taxon>Ciliophora</taxon>
        <taxon>Intramacronucleata</taxon>
        <taxon>Spirotrichea</taxon>
        <taxon>Stichotrichia</taxon>
        <taxon>Sporadotrichida</taxon>
        <taxon>Halteriidae</taxon>
        <taxon>Halteria</taxon>
    </lineage>
</organism>
<evidence type="ECO:0000313" key="3">
    <source>
        <dbReference type="Proteomes" id="UP000785679"/>
    </source>
</evidence>
<evidence type="ECO:0000256" key="1">
    <source>
        <dbReference type="SAM" id="Phobius"/>
    </source>
</evidence>
<comment type="caution">
    <text evidence="2">The sequence shown here is derived from an EMBL/GenBank/DDBJ whole genome shotgun (WGS) entry which is preliminary data.</text>
</comment>
<dbReference type="EMBL" id="RRYP01013720">
    <property type="protein sequence ID" value="TNV76373.1"/>
    <property type="molecule type" value="Genomic_DNA"/>
</dbReference>
<proteinExistence type="predicted"/>
<evidence type="ECO:0000313" key="2">
    <source>
        <dbReference type="EMBL" id="TNV76373.1"/>
    </source>
</evidence>
<name>A0A8J8NJP9_HALGN</name>
<feature type="transmembrane region" description="Helical" evidence="1">
    <location>
        <begin position="144"/>
        <end position="164"/>
    </location>
</feature>
<feature type="transmembrane region" description="Helical" evidence="1">
    <location>
        <begin position="37"/>
        <end position="58"/>
    </location>
</feature>